<proteinExistence type="predicted"/>
<organism evidence="1 2">
    <name type="scientific">Rhizobium leguminosarum bv. viciae</name>
    <dbReference type="NCBI Taxonomy" id="387"/>
    <lineage>
        <taxon>Bacteria</taxon>
        <taxon>Pseudomonadati</taxon>
        <taxon>Pseudomonadota</taxon>
        <taxon>Alphaproteobacteria</taxon>
        <taxon>Hyphomicrobiales</taxon>
        <taxon>Rhizobiaceae</taxon>
        <taxon>Rhizobium/Agrobacterium group</taxon>
        <taxon>Rhizobium</taxon>
    </lineage>
</organism>
<sequence length="49" mass="5214">MDKALGADGEERLADALALGRARQEIKPGRATLLRERALAIKAAKKAKA</sequence>
<dbReference type="Proteomes" id="UP000515518">
    <property type="component" value="Chromosome"/>
</dbReference>
<accession>A0A7G6RI04</accession>
<protein>
    <submittedName>
        <fullName evidence="1">Uncharacterized protein</fullName>
    </submittedName>
</protein>
<evidence type="ECO:0000313" key="2">
    <source>
        <dbReference type="Proteomes" id="UP000515518"/>
    </source>
</evidence>
<dbReference type="AlphaFoldDB" id="A0A7G6RI04"/>
<reference evidence="2" key="1">
    <citation type="journal article" date="2020" name="Mol. Plant Microbe">
        <title>Rhizobial microsymbionts of the narrowly endemic Oxytropis species growing in Kamchatka are characterized by significant genetic diversity and possess a set of genes that are associated with T3SS and T6SS secretion systems and can affect the development of symbiosis.</title>
        <authorList>
            <person name="Safronova V."/>
            <person name="Guro P."/>
            <person name="Sazanova A."/>
            <person name="Kuznetsova I."/>
            <person name="Belimov A."/>
            <person name="Yakubov V."/>
            <person name="Chirak E."/>
            <person name="Afonin A."/>
            <person name="Gogolev Y."/>
            <person name="Andronov E."/>
            <person name="Tikhonovich I."/>
        </authorList>
    </citation>
    <scope>NUCLEOTIDE SEQUENCE [LARGE SCALE GENOMIC DNA]</scope>
    <source>
        <strain evidence="2">RCAM0610</strain>
    </source>
</reference>
<dbReference type="EMBL" id="CP050549">
    <property type="protein sequence ID" value="QND41886.1"/>
    <property type="molecule type" value="Genomic_DNA"/>
</dbReference>
<name>A0A7G6RI04_RHILV</name>
<evidence type="ECO:0000313" key="1">
    <source>
        <dbReference type="EMBL" id="QND41886.1"/>
    </source>
</evidence>
<gene>
    <name evidence="1" type="ORF">HB770_04485</name>
</gene>